<feature type="transmembrane region" description="Helical" evidence="2">
    <location>
        <begin position="167"/>
        <end position="187"/>
    </location>
</feature>
<evidence type="ECO:0000256" key="1">
    <source>
        <dbReference type="SAM" id="MobiDB-lite"/>
    </source>
</evidence>
<dbReference type="Pfam" id="PF10935">
    <property type="entry name" value="DUF2637"/>
    <property type="match status" value="1"/>
</dbReference>
<feature type="transmembrane region" description="Helical" evidence="2">
    <location>
        <begin position="131"/>
        <end position="155"/>
    </location>
</feature>
<dbReference type="InterPro" id="IPR021235">
    <property type="entry name" value="DUF2637"/>
</dbReference>
<name>A0A4R2JL05_9PSEU</name>
<sequence>MSTPNAELATQVRQAIETARRAGQPTPGRPTLVRLTGATDHAVRKALAELATQTTSAGELDVQHAGDTDGWPMGQSGATDWQTAGGGLVNGVAADAGGQSDVTPPATDQAAAPGGRSVTRTPTSVPPGGRLVAWAGFVFGSAMSIAANVLHAWLAAGHEPTGWSPGIAPQVGAAVWPVGLMLAVEALSRIRWPKGLGWGLARFGGAGAVAVGSAVISYGHLRDVLLAWHYGPMAAAVRPLVLDGLMVVCGFALLANSHTSTSAPGDGGRQPTATVHGPAHNAPPGPHQPG</sequence>
<dbReference type="RefSeq" id="WP_132117011.1">
    <property type="nucleotide sequence ID" value="NZ_SLWS01000004.1"/>
</dbReference>
<dbReference type="EMBL" id="SLWS01000004">
    <property type="protein sequence ID" value="TCO59242.1"/>
    <property type="molecule type" value="Genomic_DNA"/>
</dbReference>
<evidence type="ECO:0000256" key="2">
    <source>
        <dbReference type="SAM" id="Phobius"/>
    </source>
</evidence>
<organism evidence="3 4">
    <name type="scientific">Actinocrispum wychmicini</name>
    <dbReference type="NCBI Taxonomy" id="1213861"/>
    <lineage>
        <taxon>Bacteria</taxon>
        <taxon>Bacillati</taxon>
        <taxon>Actinomycetota</taxon>
        <taxon>Actinomycetes</taxon>
        <taxon>Pseudonocardiales</taxon>
        <taxon>Pseudonocardiaceae</taxon>
        <taxon>Actinocrispum</taxon>
    </lineage>
</organism>
<dbReference type="Proteomes" id="UP000295680">
    <property type="component" value="Unassembled WGS sequence"/>
</dbReference>
<keyword evidence="4" id="KW-1185">Reference proteome</keyword>
<feature type="region of interest" description="Disordered" evidence="1">
    <location>
        <begin position="92"/>
        <end position="125"/>
    </location>
</feature>
<feature type="compositionally biased region" description="Pro residues" evidence="1">
    <location>
        <begin position="281"/>
        <end position="290"/>
    </location>
</feature>
<proteinExistence type="predicted"/>
<feature type="transmembrane region" description="Helical" evidence="2">
    <location>
        <begin position="233"/>
        <end position="255"/>
    </location>
</feature>
<evidence type="ECO:0000313" key="4">
    <source>
        <dbReference type="Proteomes" id="UP000295680"/>
    </source>
</evidence>
<keyword evidence="2" id="KW-0812">Transmembrane</keyword>
<feature type="transmembrane region" description="Helical" evidence="2">
    <location>
        <begin position="199"/>
        <end position="221"/>
    </location>
</feature>
<keyword evidence="2" id="KW-1133">Transmembrane helix</keyword>
<evidence type="ECO:0000313" key="3">
    <source>
        <dbReference type="EMBL" id="TCO59242.1"/>
    </source>
</evidence>
<dbReference type="OrthoDB" id="3405422at2"/>
<feature type="region of interest" description="Disordered" evidence="1">
    <location>
        <begin position="260"/>
        <end position="290"/>
    </location>
</feature>
<reference evidence="3 4" key="1">
    <citation type="submission" date="2019-03" db="EMBL/GenBank/DDBJ databases">
        <title>Genomic Encyclopedia of Type Strains, Phase IV (KMG-IV): sequencing the most valuable type-strain genomes for metagenomic binning, comparative biology and taxonomic classification.</title>
        <authorList>
            <person name="Goeker M."/>
        </authorList>
    </citation>
    <scope>NUCLEOTIDE SEQUENCE [LARGE SCALE GENOMIC DNA]</scope>
    <source>
        <strain evidence="3 4">DSM 45934</strain>
    </source>
</reference>
<protein>
    <submittedName>
        <fullName evidence="3">Uncharacterized protein DUF2637</fullName>
    </submittedName>
</protein>
<keyword evidence="2" id="KW-0472">Membrane</keyword>
<comment type="caution">
    <text evidence="3">The sequence shown here is derived from an EMBL/GenBank/DDBJ whole genome shotgun (WGS) entry which is preliminary data.</text>
</comment>
<accession>A0A4R2JL05</accession>
<gene>
    <name evidence="3" type="ORF">EV192_10483</name>
</gene>
<dbReference type="AlphaFoldDB" id="A0A4R2JL05"/>